<dbReference type="InterPro" id="IPR016073">
    <property type="entry name" value="Skp1_comp_POZ"/>
</dbReference>
<feature type="repeat" description="ANK" evidence="3">
    <location>
        <begin position="269"/>
        <end position="291"/>
    </location>
</feature>
<dbReference type="STRING" id="37360.A0A0G4J2I7"/>
<dbReference type="PANTHER" id="PTHR24198:SF165">
    <property type="entry name" value="ANKYRIN REPEAT-CONTAINING PROTEIN-RELATED"/>
    <property type="match status" value="1"/>
</dbReference>
<sequence length="351" mass="38276">MLPAVIIVVAALLHTSAITEAATLRSSDGVDYAVDNDRVIDHCTLLRHVLTDTADGGPIPLPAIPSTHLKVLVEFMKQTAANDQTARGSQWIQAMLGATTVPVLNTAMAQESADLLTCAHYVGMESLARAIMWTRRTWADVAALRDHLHQNAFWFAVHNCPALDRLRRIAMSTAQAALVGDIPDLVVRGANVAVVERRHLDQLLQQSARCGDEVAVELLLNVPGIDVNAFTTNRRATALHNAVACNHTDVVRVLLDDPRVDVNPRAHPTSWTPLHLAASLGLAPIVKLLLDDPRVDVSATDDVGWTAADRASWNGHSDIEWQIHEYRWGILARVARCLSPISSNNFDVGLF</sequence>
<evidence type="ECO:0000256" key="3">
    <source>
        <dbReference type="PROSITE-ProRule" id="PRU00023"/>
    </source>
</evidence>
<gene>
    <name evidence="6" type="ORF">PBRA_008785</name>
</gene>
<keyword evidence="4" id="KW-0732">Signal</keyword>
<dbReference type="PROSITE" id="PS50297">
    <property type="entry name" value="ANK_REP_REGION"/>
    <property type="match status" value="1"/>
</dbReference>
<dbReference type="InterPro" id="IPR011333">
    <property type="entry name" value="SKP1/BTB/POZ_sf"/>
</dbReference>
<evidence type="ECO:0000313" key="6">
    <source>
        <dbReference type="EMBL" id="CEP01843.1"/>
    </source>
</evidence>
<organism evidence="6 7">
    <name type="scientific">Plasmodiophora brassicae</name>
    <name type="common">Clubroot disease agent</name>
    <dbReference type="NCBI Taxonomy" id="37360"/>
    <lineage>
        <taxon>Eukaryota</taxon>
        <taxon>Sar</taxon>
        <taxon>Rhizaria</taxon>
        <taxon>Endomyxa</taxon>
        <taxon>Phytomyxea</taxon>
        <taxon>Plasmodiophorida</taxon>
        <taxon>Plasmodiophoridae</taxon>
        <taxon>Plasmodiophora</taxon>
    </lineage>
</organism>
<keyword evidence="1" id="KW-0677">Repeat</keyword>
<dbReference type="AlphaFoldDB" id="A0A0G4J2I7"/>
<dbReference type="Gene3D" id="3.30.710.10">
    <property type="entry name" value="Potassium Channel Kv1.1, Chain A"/>
    <property type="match status" value="1"/>
</dbReference>
<evidence type="ECO:0000313" key="7">
    <source>
        <dbReference type="Proteomes" id="UP000039324"/>
    </source>
</evidence>
<keyword evidence="2 3" id="KW-0040">ANK repeat</keyword>
<reference evidence="6 7" key="1">
    <citation type="submission" date="2015-02" db="EMBL/GenBank/DDBJ databases">
        <authorList>
            <person name="Chooi Y.-H."/>
        </authorList>
    </citation>
    <scope>NUCLEOTIDE SEQUENCE [LARGE SCALE GENOMIC DNA]</scope>
    <source>
        <strain evidence="6">E3</strain>
    </source>
</reference>
<dbReference type="Proteomes" id="UP000039324">
    <property type="component" value="Unassembled WGS sequence"/>
</dbReference>
<keyword evidence="7" id="KW-1185">Reference proteome</keyword>
<dbReference type="Pfam" id="PF03931">
    <property type="entry name" value="Skp1_POZ"/>
    <property type="match status" value="1"/>
</dbReference>
<dbReference type="PROSITE" id="PS50088">
    <property type="entry name" value="ANK_REPEAT"/>
    <property type="match status" value="1"/>
</dbReference>
<dbReference type="GO" id="GO:0006511">
    <property type="term" value="P:ubiquitin-dependent protein catabolic process"/>
    <property type="evidence" value="ECO:0007669"/>
    <property type="project" value="InterPro"/>
</dbReference>
<dbReference type="SUPFAM" id="SSF54695">
    <property type="entry name" value="POZ domain"/>
    <property type="match status" value="1"/>
</dbReference>
<accession>A0A0G4J2I7</accession>
<dbReference type="InterPro" id="IPR002110">
    <property type="entry name" value="Ankyrin_rpt"/>
</dbReference>
<evidence type="ECO:0000259" key="5">
    <source>
        <dbReference type="Pfam" id="PF03931"/>
    </source>
</evidence>
<dbReference type="Gene3D" id="1.25.40.20">
    <property type="entry name" value="Ankyrin repeat-containing domain"/>
    <property type="match status" value="1"/>
</dbReference>
<evidence type="ECO:0000256" key="4">
    <source>
        <dbReference type="SAM" id="SignalP"/>
    </source>
</evidence>
<dbReference type="EMBL" id="CDSF01000119">
    <property type="protein sequence ID" value="CEP01843.1"/>
    <property type="molecule type" value="Genomic_DNA"/>
</dbReference>
<feature type="chain" id="PRO_5005193423" description="SKP1 component POZ domain-containing protein" evidence="4">
    <location>
        <begin position="22"/>
        <end position="351"/>
    </location>
</feature>
<evidence type="ECO:0000256" key="1">
    <source>
        <dbReference type="ARBA" id="ARBA00022737"/>
    </source>
</evidence>
<dbReference type="Pfam" id="PF12796">
    <property type="entry name" value="Ank_2"/>
    <property type="match status" value="1"/>
</dbReference>
<feature type="domain" description="SKP1 component POZ" evidence="5">
    <location>
        <begin position="23"/>
        <end position="78"/>
    </location>
</feature>
<dbReference type="PANTHER" id="PTHR24198">
    <property type="entry name" value="ANKYRIN REPEAT AND PROTEIN KINASE DOMAIN-CONTAINING PROTEIN"/>
    <property type="match status" value="1"/>
</dbReference>
<feature type="signal peptide" evidence="4">
    <location>
        <begin position="1"/>
        <end position="21"/>
    </location>
</feature>
<dbReference type="SMART" id="SM00248">
    <property type="entry name" value="ANK"/>
    <property type="match status" value="3"/>
</dbReference>
<dbReference type="SUPFAM" id="SSF48403">
    <property type="entry name" value="Ankyrin repeat"/>
    <property type="match status" value="1"/>
</dbReference>
<proteinExistence type="predicted"/>
<protein>
    <recommendedName>
        <fullName evidence="5">SKP1 component POZ domain-containing protein</fullName>
    </recommendedName>
</protein>
<name>A0A0G4J2I7_PLABS</name>
<evidence type="ECO:0000256" key="2">
    <source>
        <dbReference type="ARBA" id="ARBA00023043"/>
    </source>
</evidence>
<dbReference type="InterPro" id="IPR036770">
    <property type="entry name" value="Ankyrin_rpt-contain_sf"/>
</dbReference>
<dbReference type="OrthoDB" id="1854502at2759"/>
<dbReference type="Pfam" id="PF13857">
    <property type="entry name" value="Ank_5"/>
    <property type="match status" value="1"/>
</dbReference>